<comment type="catalytic activity">
    <reaction evidence="12 16">
        <text>N(6)-[(R)-dihydrolipoyl]-L-lysyl-[protein] + NAD(+) = N(6)-[(R)-lipoyl]-L-lysyl-[protein] + NADH + H(+)</text>
        <dbReference type="Rhea" id="RHEA:15045"/>
        <dbReference type="Rhea" id="RHEA-COMP:10474"/>
        <dbReference type="Rhea" id="RHEA-COMP:10475"/>
        <dbReference type="ChEBI" id="CHEBI:15378"/>
        <dbReference type="ChEBI" id="CHEBI:57540"/>
        <dbReference type="ChEBI" id="CHEBI:57945"/>
        <dbReference type="ChEBI" id="CHEBI:83099"/>
        <dbReference type="ChEBI" id="CHEBI:83100"/>
        <dbReference type="EC" id="1.8.1.4"/>
    </reaction>
</comment>
<reference evidence="19 20" key="1">
    <citation type="submission" date="2018-11" db="EMBL/GenBank/DDBJ databases">
        <authorList>
            <person name="Kleinhagauer T."/>
            <person name="Glaeser S.P."/>
            <person name="Spergser J."/>
            <person name="Ruckert C."/>
            <person name="Kaempfer P."/>
            <person name="Busse H.-J."/>
        </authorList>
    </citation>
    <scope>NUCLEOTIDE SEQUENCE [LARGE SCALE GENOMIC DNA]</scope>
    <source>
        <strain evidence="19 20">200CH</strain>
    </source>
</reference>
<dbReference type="PANTHER" id="PTHR22912">
    <property type="entry name" value="DISULFIDE OXIDOREDUCTASE"/>
    <property type="match status" value="1"/>
</dbReference>
<feature type="binding site" evidence="14">
    <location>
        <position position="340"/>
    </location>
    <ligand>
        <name>FAD</name>
        <dbReference type="ChEBI" id="CHEBI:57692"/>
    </ligand>
</feature>
<comment type="similarity">
    <text evidence="2 16">Belongs to the class-I pyridine nucleotide-disulfide oxidoreductase family.</text>
</comment>
<keyword evidence="20" id="KW-1185">Reference proteome</keyword>
<dbReference type="InterPro" id="IPR016156">
    <property type="entry name" value="FAD/NAD-linked_Rdtase_dimer_sf"/>
</dbReference>
<evidence type="ECO:0000256" key="14">
    <source>
        <dbReference type="PIRSR" id="PIRSR000350-3"/>
    </source>
</evidence>
<dbReference type="Gene3D" id="3.50.50.60">
    <property type="entry name" value="FAD/NAD(P)-binding domain"/>
    <property type="match status" value="2"/>
</dbReference>
<evidence type="ECO:0000256" key="11">
    <source>
        <dbReference type="ARBA" id="ARBA00023284"/>
    </source>
</evidence>
<keyword evidence="8 16" id="KW-0560">Oxidoreductase</keyword>
<evidence type="ECO:0000256" key="5">
    <source>
        <dbReference type="ARBA" id="ARBA00022490"/>
    </source>
</evidence>
<dbReference type="GO" id="GO:0050660">
    <property type="term" value="F:flavin adenine dinucleotide binding"/>
    <property type="evidence" value="ECO:0007669"/>
    <property type="project" value="InterPro"/>
</dbReference>
<feature type="binding site" evidence="14">
    <location>
        <position position="79"/>
    </location>
    <ligand>
        <name>FAD</name>
        <dbReference type="ChEBI" id="CHEBI:57692"/>
    </ligand>
</feature>
<dbReference type="InterPro" id="IPR036188">
    <property type="entry name" value="FAD/NAD-bd_sf"/>
</dbReference>
<gene>
    <name evidence="19" type="primary">lpd</name>
    <name evidence="19" type="ORF">CCHOA_10720</name>
</gene>
<dbReference type="EC" id="1.8.1.4" evidence="3 16"/>
<dbReference type="SUPFAM" id="SSF55424">
    <property type="entry name" value="FAD/NAD-linked reductases, dimerisation (C-terminal) domain"/>
    <property type="match status" value="1"/>
</dbReference>
<organism evidence="19 20">
    <name type="scientific">Corynebacterium choanae</name>
    <dbReference type="NCBI Taxonomy" id="1862358"/>
    <lineage>
        <taxon>Bacteria</taxon>
        <taxon>Bacillati</taxon>
        <taxon>Actinomycetota</taxon>
        <taxon>Actinomycetes</taxon>
        <taxon>Mycobacteriales</taxon>
        <taxon>Corynebacteriaceae</taxon>
        <taxon>Corynebacterium</taxon>
    </lineage>
</organism>
<keyword evidence="14" id="KW-0547">Nucleotide-binding</keyword>
<evidence type="ECO:0000256" key="6">
    <source>
        <dbReference type="ARBA" id="ARBA00022630"/>
    </source>
</evidence>
<keyword evidence="5" id="KW-0963">Cytoplasm</keyword>
<evidence type="ECO:0000256" key="1">
    <source>
        <dbReference type="ARBA" id="ARBA00004496"/>
    </source>
</evidence>
<evidence type="ECO:0000259" key="18">
    <source>
        <dbReference type="Pfam" id="PF07992"/>
    </source>
</evidence>
<dbReference type="AlphaFoldDB" id="A0A3G6J9T4"/>
<evidence type="ECO:0000256" key="9">
    <source>
        <dbReference type="ARBA" id="ARBA00023027"/>
    </source>
</evidence>
<keyword evidence="11 16" id="KW-0676">Redox-active center</keyword>
<keyword evidence="7 14" id="KW-0274">FAD</keyword>
<evidence type="ECO:0000256" key="15">
    <source>
        <dbReference type="PIRSR" id="PIRSR000350-4"/>
    </source>
</evidence>
<feature type="disulfide bond" description="Redox-active" evidence="15">
    <location>
        <begin position="70"/>
        <end position="75"/>
    </location>
</feature>
<dbReference type="PANTHER" id="PTHR22912:SF217">
    <property type="entry name" value="DIHYDROLIPOYL DEHYDROGENASE"/>
    <property type="match status" value="1"/>
</dbReference>
<comment type="miscellaneous">
    <text evidence="16">The active site is a redox-active disulfide bond.</text>
</comment>
<dbReference type="InterPro" id="IPR023753">
    <property type="entry name" value="FAD/NAD-binding_dom"/>
</dbReference>
<evidence type="ECO:0000313" key="20">
    <source>
        <dbReference type="Proteomes" id="UP000269019"/>
    </source>
</evidence>
<keyword evidence="10" id="KW-1015">Disulfide bond</keyword>
<comment type="subcellular location">
    <subcellularLocation>
        <location evidence="1">Cytoplasm</location>
    </subcellularLocation>
</comment>
<dbReference type="KEGG" id="ccho:CCHOA_10720"/>
<evidence type="ECO:0000256" key="3">
    <source>
        <dbReference type="ARBA" id="ARBA00012608"/>
    </source>
</evidence>
<keyword evidence="6 16" id="KW-0285">Flavoprotein</keyword>
<dbReference type="InterPro" id="IPR004099">
    <property type="entry name" value="Pyr_nucl-diS_OxRdtase_dimer"/>
</dbReference>
<dbReference type="PROSITE" id="PS00076">
    <property type="entry name" value="PYRIDINE_REDOX_1"/>
    <property type="match status" value="1"/>
</dbReference>
<dbReference type="Pfam" id="PF02852">
    <property type="entry name" value="Pyr_redox_dim"/>
    <property type="match status" value="1"/>
</dbReference>
<dbReference type="GO" id="GO:0005737">
    <property type="term" value="C:cytoplasm"/>
    <property type="evidence" value="ECO:0007669"/>
    <property type="project" value="UniProtKB-SubCell"/>
</dbReference>
<dbReference type="GO" id="GO:0006103">
    <property type="term" value="P:2-oxoglutarate metabolic process"/>
    <property type="evidence" value="ECO:0007669"/>
    <property type="project" value="TreeGrafter"/>
</dbReference>
<dbReference type="InterPro" id="IPR006258">
    <property type="entry name" value="Lipoamide_DH"/>
</dbReference>
<dbReference type="PIRSF" id="PIRSF000350">
    <property type="entry name" value="Mercury_reductase_MerA"/>
    <property type="match status" value="1"/>
</dbReference>
<feature type="binding site" evidence="14">
    <location>
        <begin position="207"/>
        <end position="214"/>
    </location>
    <ligand>
        <name>NAD(+)</name>
        <dbReference type="ChEBI" id="CHEBI:57540"/>
    </ligand>
</feature>
<dbReference type="PRINTS" id="PR00411">
    <property type="entry name" value="PNDRDTASEI"/>
</dbReference>
<dbReference type="FunFam" id="3.30.390.30:FF:000001">
    <property type="entry name" value="Dihydrolipoyl dehydrogenase"/>
    <property type="match status" value="1"/>
</dbReference>
<feature type="binding site" evidence="14">
    <location>
        <position position="142"/>
    </location>
    <ligand>
        <name>FAD</name>
        <dbReference type="ChEBI" id="CHEBI:57692"/>
    </ligand>
</feature>
<evidence type="ECO:0000256" key="16">
    <source>
        <dbReference type="RuleBase" id="RU003692"/>
    </source>
</evidence>
<evidence type="ECO:0000259" key="17">
    <source>
        <dbReference type="Pfam" id="PF02852"/>
    </source>
</evidence>
<feature type="binding site" evidence="14">
    <location>
        <position position="299"/>
    </location>
    <ligand>
        <name>NAD(+)</name>
        <dbReference type="ChEBI" id="CHEBI:57540"/>
    </ligand>
</feature>
<dbReference type="GO" id="GO:0004148">
    <property type="term" value="F:dihydrolipoyl dehydrogenase (NADH) activity"/>
    <property type="evidence" value="ECO:0007669"/>
    <property type="project" value="UniProtKB-EC"/>
</dbReference>
<dbReference type="EMBL" id="CP033896">
    <property type="protein sequence ID" value="AZA14523.1"/>
    <property type="molecule type" value="Genomic_DNA"/>
</dbReference>
<keyword evidence="9 14" id="KW-0520">NAD</keyword>
<accession>A0A3G6J9T4</accession>
<protein>
    <recommendedName>
        <fullName evidence="4 16">Dihydrolipoyl dehydrogenase</fullName>
        <ecNumber evidence="3 16">1.8.1.4</ecNumber>
    </recommendedName>
</protein>
<dbReference type="NCBIfam" id="TIGR01350">
    <property type="entry name" value="lipoamide_DH"/>
    <property type="match status" value="1"/>
</dbReference>
<evidence type="ECO:0000256" key="13">
    <source>
        <dbReference type="PIRSR" id="PIRSR000350-2"/>
    </source>
</evidence>
<feature type="binding site" evidence="14">
    <location>
        <begin position="171"/>
        <end position="173"/>
    </location>
    <ligand>
        <name>FAD</name>
        <dbReference type="ChEBI" id="CHEBI:57692"/>
    </ligand>
</feature>
<evidence type="ECO:0000256" key="7">
    <source>
        <dbReference type="ARBA" id="ARBA00022827"/>
    </source>
</evidence>
<proteinExistence type="inferred from homology"/>
<dbReference type="SUPFAM" id="SSF51905">
    <property type="entry name" value="FAD/NAD(P)-binding domain"/>
    <property type="match status" value="1"/>
</dbReference>
<dbReference type="Proteomes" id="UP000269019">
    <property type="component" value="Chromosome"/>
</dbReference>
<sequence>MADCLGGLGRDECPASDMCALKAVSLLLVTDHYDVVVLGAGPGGYVAAIRASQLGKKVAVVEKQYWGGVCLNVGCIPSKALLKNAELAHTFNHEAKLFGIEGDVTFNFATAHQRSRKVSSGIVKGVHYLMKKNKITEIDGLGSFVDDHTIEVVEGGDKGKKITFDNCIIATGSVVRSLPGVELGGNVVSYEEQILSEELPKSMVIVGAGAIGMEFAYVLSNYGVDVTIVEFMDRVLPNEDADVSKEIAKQYKKLGVKLLTGHKTTAVRDNGDSVEVDVESKDGKNKETITCDRVMVSIGFAPRVEGYGLENTGVKLTERGAIDIDERMRTNVDHIYAIGDVTAKLQLAHVAEAQGVVAAETIAGAETMELGDYMMMPRATFCNPQVASFGYTEEKAREIAKEQGREIKVATFPYSANGKAQGLGEPAGFVKVVADAEFGELLGAHMVGSNVSELLPELTLAQRFDLTAEEIGRNVHTHPTLSEAMKEACEGIAGHMINL</sequence>
<feature type="binding site" evidence="14">
    <location>
        <position position="230"/>
    </location>
    <ligand>
        <name>NAD(+)</name>
        <dbReference type="ChEBI" id="CHEBI:57540"/>
    </ligand>
</feature>
<dbReference type="InterPro" id="IPR012999">
    <property type="entry name" value="Pyr_OxRdtase_I_AS"/>
</dbReference>
<dbReference type="PRINTS" id="PR00368">
    <property type="entry name" value="FADPNR"/>
</dbReference>
<evidence type="ECO:0000256" key="12">
    <source>
        <dbReference type="ARBA" id="ARBA00049187"/>
    </source>
</evidence>
<evidence type="ECO:0000256" key="8">
    <source>
        <dbReference type="ARBA" id="ARBA00023002"/>
    </source>
</evidence>
<dbReference type="Pfam" id="PF07992">
    <property type="entry name" value="Pyr_redox_2"/>
    <property type="match status" value="1"/>
</dbReference>
<evidence type="ECO:0000256" key="4">
    <source>
        <dbReference type="ARBA" id="ARBA00016961"/>
    </source>
</evidence>
<evidence type="ECO:0000313" key="19">
    <source>
        <dbReference type="EMBL" id="AZA14523.1"/>
    </source>
</evidence>
<name>A0A3G6J9T4_9CORY</name>
<feature type="domain" description="FAD/NAD(P)-binding" evidence="18">
    <location>
        <begin position="33"/>
        <end position="355"/>
    </location>
</feature>
<comment type="cofactor">
    <cofactor evidence="14 16">
        <name>FAD</name>
        <dbReference type="ChEBI" id="CHEBI:57692"/>
    </cofactor>
    <text evidence="14 16">Binds 1 FAD per subunit.</text>
</comment>
<evidence type="ECO:0000256" key="10">
    <source>
        <dbReference type="ARBA" id="ARBA00023157"/>
    </source>
</evidence>
<dbReference type="InterPro" id="IPR050151">
    <property type="entry name" value="Class-I_Pyr_Nuc-Dis_Oxidored"/>
</dbReference>
<dbReference type="Gene3D" id="3.30.390.30">
    <property type="match status" value="1"/>
</dbReference>
<evidence type="ECO:0000256" key="2">
    <source>
        <dbReference type="ARBA" id="ARBA00007532"/>
    </source>
</evidence>
<dbReference type="InterPro" id="IPR001100">
    <property type="entry name" value="Pyr_nuc-diS_OxRdtase"/>
</dbReference>
<feature type="active site" description="Proton acceptor" evidence="13">
    <location>
        <position position="478"/>
    </location>
</feature>
<feature type="domain" description="Pyridine nucleotide-disulphide oxidoreductase dimerisation" evidence="17">
    <location>
        <begin position="376"/>
        <end position="488"/>
    </location>
</feature>